<evidence type="ECO:0000313" key="6">
    <source>
        <dbReference type="EMBL" id="SFP35862.1"/>
    </source>
</evidence>
<accession>A0A1I5PNX8</accession>
<name>A0A1I5PNX8_9BACI</name>
<dbReference type="GO" id="GO:0003950">
    <property type="term" value="F:NAD+ poly-ADP-ribosyltransferase activity"/>
    <property type="evidence" value="ECO:0007669"/>
    <property type="project" value="InterPro"/>
</dbReference>
<evidence type="ECO:0000256" key="1">
    <source>
        <dbReference type="ARBA" id="ARBA00009836"/>
    </source>
</evidence>
<gene>
    <name evidence="5" type="primary">kptA</name>
    <name evidence="6" type="ORF">SAMN05518683_104185</name>
</gene>
<keyword evidence="2 5" id="KW-0808">Transferase</keyword>
<evidence type="ECO:0000256" key="2">
    <source>
        <dbReference type="ARBA" id="ARBA00022679"/>
    </source>
</evidence>
<dbReference type="RefSeq" id="WP_093335823.1">
    <property type="nucleotide sequence ID" value="NZ_FOXD01000004.1"/>
</dbReference>
<dbReference type="OrthoDB" id="4537997at2"/>
<dbReference type="Pfam" id="PF01885">
    <property type="entry name" value="PTS_2-RNA"/>
    <property type="match status" value="1"/>
</dbReference>
<dbReference type="Gene3D" id="1.10.10.970">
    <property type="entry name" value="RNA 2'-phosphotransferase, Tpt1/KptA family, N-terminal domain"/>
    <property type="match status" value="1"/>
</dbReference>
<dbReference type="AlphaFoldDB" id="A0A1I5PNX8"/>
<dbReference type="Proteomes" id="UP000198892">
    <property type="component" value="Unassembled WGS sequence"/>
</dbReference>
<dbReference type="HAMAP" id="MF_00299">
    <property type="entry name" value="KptA"/>
    <property type="match status" value="1"/>
</dbReference>
<keyword evidence="7" id="KW-1185">Reference proteome</keyword>
<organism evidence="6 7">
    <name type="scientific">Salibacterium halotolerans</name>
    <dbReference type="NCBI Taxonomy" id="1884432"/>
    <lineage>
        <taxon>Bacteria</taxon>
        <taxon>Bacillati</taxon>
        <taxon>Bacillota</taxon>
        <taxon>Bacilli</taxon>
        <taxon>Bacillales</taxon>
        <taxon>Bacillaceae</taxon>
    </lineage>
</organism>
<dbReference type="InterPro" id="IPR022928">
    <property type="entry name" value="RNA_2'-PTrans_KptA"/>
</dbReference>
<dbReference type="PANTHER" id="PTHR12684:SF2">
    <property type="entry name" value="TRNA 2'-PHOSPHOTRANSFERASE 1"/>
    <property type="match status" value="1"/>
</dbReference>
<dbReference type="GO" id="GO:0006388">
    <property type="term" value="P:tRNA splicing, via endonucleolytic cleavage and ligation"/>
    <property type="evidence" value="ECO:0007669"/>
    <property type="project" value="UniProtKB-UniRule"/>
</dbReference>
<comment type="function">
    <text evidence="4 5">Removes the 2'-phosphate from RNA via an intermediate in which the phosphate is ADP-ribosylated by NAD followed by a presumed transesterification to release the RNA and generate ADP-ribose 1''-2''-cyclic phosphate (APPR&gt;P). May function as an ADP-ribosylase.</text>
</comment>
<dbReference type="PANTHER" id="PTHR12684">
    <property type="entry name" value="PUTATIVE PHOSPHOTRANSFERASE"/>
    <property type="match status" value="1"/>
</dbReference>
<proteinExistence type="inferred from homology"/>
<evidence type="ECO:0000313" key="7">
    <source>
        <dbReference type="Proteomes" id="UP000198892"/>
    </source>
</evidence>
<evidence type="ECO:0000256" key="5">
    <source>
        <dbReference type="HAMAP-Rule" id="MF_00299"/>
    </source>
</evidence>
<dbReference type="EC" id="2.7.1.-" evidence="5"/>
<dbReference type="GO" id="GO:0000215">
    <property type="term" value="F:tRNA 2'-phosphotransferase activity"/>
    <property type="evidence" value="ECO:0007669"/>
    <property type="project" value="TreeGrafter"/>
</dbReference>
<evidence type="ECO:0000256" key="3">
    <source>
        <dbReference type="ARBA" id="ARBA00023027"/>
    </source>
</evidence>
<evidence type="ECO:0000256" key="4">
    <source>
        <dbReference type="ARBA" id="ARBA00025212"/>
    </source>
</evidence>
<dbReference type="STRING" id="1884432.SAMN05518683_104185"/>
<comment type="similarity">
    <text evidence="1 5">Belongs to the KptA/TPT1 family.</text>
</comment>
<keyword evidence="3 5" id="KW-0520">NAD</keyword>
<dbReference type="InterPro" id="IPR042081">
    <property type="entry name" value="RNA_2'-PTrans_C"/>
</dbReference>
<reference evidence="7" key="1">
    <citation type="submission" date="2016-10" db="EMBL/GenBank/DDBJ databases">
        <authorList>
            <person name="Varghese N."/>
            <person name="Submissions S."/>
        </authorList>
    </citation>
    <scope>NUCLEOTIDE SEQUENCE [LARGE SCALE GENOMIC DNA]</scope>
    <source>
        <strain evidence="7">S7</strain>
    </source>
</reference>
<dbReference type="InterPro" id="IPR042080">
    <property type="entry name" value="RNA_2'-PTrans_N"/>
</dbReference>
<dbReference type="Gene3D" id="3.20.170.30">
    <property type="match status" value="1"/>
</dbReference>
<dbReference type="InterPro" id="IPR002745">
    <property type="entry name" value="Ptrans_KptA/Tpt1"/>
</dbReference>
<dbReference type="SUPFAM" id="SSF56399">
    <property type="entry name" value="ADP-ribosylation"/>
    <property type="match status" value="1"/>
</dbReference>
<dbReference type="EMBL" id="FOXD01000004">
    <property type="protein sequence ID" value="SFP35862.1"/>
    <property type="molecule type" value="Genomic_DNA"/>
</dbReference>
<protein>
    <recommendedName>
        <fullName evidence="5">Probable RNA 2'-phosphotransferase</fullName>
        <ecNumber evidence="5">2.7.1.-</ecNumber>
    </recommendedName>
</protein>
<sequence length="183" mass="20874">MKQKEKKRYSKVLSLMLRHEPEAFEITLDHQGFTPLEDVVHALRRKGSFPSATKEEIHTIAADSDKQRFEIVSGHIRARYGHSVDVEPHDKQTPPPYLLHGTHAEALPAIRREGINRRNRRYVHLSEHEDFAQLAGQRRGQAVLLTIDTAAAEKAGVPFFRAGSGVWLSTNIPLHYVVEEKRM</sequence>